<dbReference type="InterPro" id="IPR007358">
    <property type="entry name" value="Nucleoid_associated_NdpA"/>
</dbReference>
<comment type="caution">
    <text evidence="1">The sequence shown here is derived from an EMBL/GenBank/DDBJ whole genome shotgun (WGS) entry which is preliminary data.</text>
</comment>
<evidence type="ECO:0000313" key="1">
    <source>
        <dbReference type="EMBL" id="MEX1666768.1"/>
    </source>
</evidence>
<accession>A0ABV3TYX0</accession>
<keyword evidence="2" id="KW-1185">Reference proteome</keyword>
<name>A0ABV3TYX0_9GAMM</name>
<dbReference type="Proteomes" id="UP001557484">
    <property type="component" value="Unassembled WGS sequence"/>
</dbReference>
<protein>
    <submittedName>
        <fullName evidence="1">Nucleoid-associated protein</fullName>
    </submittedName>
</protein>
<dbReference type="EMBL" id="JBFRYB010000001">
    <property type="protein sequence ID" value="MEX1666768.1"/>
    <property type="molecule type" value="Genomic_DNA"/>
</dbReference>
<evidence type="ECO:0000313" key="2">
    <source>
        <dbReference type="Proteomes" id="UP001557484"/>
    </source>
</evidence>
<sequence length="338" mass="37064">MLDVSSARLTNVAVHRVGSKIREEGISLANEESNVSDSLVELLFQNYLIPLSKQQEVYDFFHESDLSLNAMATISAKIFDQPSAFIEQTQAVAKHLYANSMHQNISAGDVVFLLFSDVEIDGVASSALAILKIESKDDFIEITESSNSFDIIERSGISLNKIQKGVLILPNSQGVFVVDNLGKKTKYWIDSFLKVSPRATSKSYAKICGSILKGVSSKLEDAQDIAGLNEKITEKINSSELTSIAEIKEISSQYIDDESLAEVMSGVVSGTGIDISDDYEIKSKDFARQAKPITRRVRVRDGVGMVISDAKYSVSGVTIQDNDDGFQAIVDIKSRKEK</sequence>
<organism evidence="1 2">
    <name type="scientific">Zhongshania arctica</name>
    <dbReference type="NCBI Taxonomy" id="3238302"/>
    <lineage>
        <taxon>Bacteria</taxon>
        <taxon>Pseudomonadati</taxon>
        <taxon>Pseudomonadota</taxon>
        <taxon>Gammaproteobacteria</taxon>
        <taxon>Cellvibrionales</taxon>
        <taxon>Spongiibacteraceae</taxon>
        <taxon>Zhongshania</taxon>
    </lineage>
</organism>
<proteinExistence type="predicted"/>
<gene>
    <name evidence="1" type="ORF">AB4875_14830</name>
</gene>
<dbReference type="RefSeq" id="WP_368376838.1">
    <property type="nucleotide sequence ID" value="NZ_JBFRYB010000001.1"/>
</dbReference>
<reference evidence="1 2" key="1">
    <citation type="journal article" date="2011" name="Int. J. Syst. Evol. Microbiol.">
        <title>Zhongshania antarctica gen. nov., sp. nov. and Zhongshania guokunii sp. nov., gammaproteobacteria respectively isolated from coastal attached (fast) ice and surface seawater of the Antarctic.</title>
        <authorList>
            <person name="Li H.J."/>
            <person name="Zhang X.Y."/>
            <person name="Chen C.X."/>
            <person name="Zhang Y.J."/>
            <person name="Gao Z.M."/>
            <person name="Yu Y."/>
            <person name="Chen X.L."/>
            <person name="Chen B."/>
            <person name="Zhang Y.Z."/>
        </authorList>
    </citation>
    <scope>NUCLEOTIDE SEQUENCE [LARGE SCALE GENOMIC DNA]</scope>
    <source>
        <strain evidence="1 2">R06B22</strain>
    </source>
</reference>
<dbReference type="Pfam" id="PF04245">
    <property type="entry name" value="NA37"/>
    <property type="match status" value="1"/>
</dbReference>